<comment type="caution">
    <text evidence="1">The sequence shown here is derived from an EMBL/GenBank/DDBJ whole genome shotgun (WGS) entry which is preliminary data.</text>
</comment>
<sequence length="175" mass="19953">MRDLAGTDWEYTSINIDAPEHQNLARAVGRVAIMSAELESTVRSLFSDLMIVDEAWVVSQGESSDWLLKNCERIVSEEHRHEDHREGNRPELLPLLAECRAAFRERGTVIHSSWGIDDVGASTYIALSSKRFRDTRALEYSLAEINLLADRFAEVNRKIHVANRIHRNAILARED</sequence>
<protein>
    <submittedName>
        <fullName evidence="1">Uncharacterized protein</fullName>
    </submittedName>
</protein>
<dbReference type="AlphaFoldDB" id="A0A4R0KX51"/>
<evidence type="ECO:0000313" key="1">
    <source>
        <dbReference type="EMBL" id="TCC65683.1"/>
    </source>
</evidence>
<organism evidence="1 2">
    <name type="scientific">Kribbella pittospori</name>
    <dbReference type="NCBI Taxonomy" id="722689"/>
    <lineage>
        <taxon>Bacteria</taxon>
        <taxon>Bacillati</taxon>
        <taxon>Actinomycetota</taxon>
        <taxon>Actinomycetes</taxon>
        <taxon>Propionibacteriales</taxon>
        <taxon>Kribbellaceae</taxon>
        <taxon>Kribbella</taxon>
    </lineage>
</organism>
<proteinExistence type="predicted"/>
<gene>
    <name evidence="1" type="ORF">E0H73_01725</name>
</gene>
<accession>A0A4R0KX51</accession>
<evidence type="ECO:0000313" key="2">
    <source>
        <dbReference type="Proteomes" id="UP000291144"/>
    </source>
</evidence>
<reference evidence="1 2" key="1">
    <citation type="submission" date="2019-02" db="EMBL/GenBank/DDBJ databases">
        <title>Kribbella capetownensis sp. nov. and Kribbella speibonae sp. nov., isolated from soil.</title>
        <authorList>
            <person name="Curtis S.M."/>
            <person name="Norton I."/>
            <person name="Everest G.J."/>
            <person name="Meyers P.R."/>
        </authorList>
    </citation>
    <scope>NUCLEOTIDE SEQUENCE [LARGE SCALE GENOMIC DNA]</scope>
    <source>
        <strain evidence="1 2">NRRL B-24813</strain>
    </source>
</reference>
<name>A0A4R0KX51_9ACTN</name>
<keyword evidence="2" id="KW-1185">Reference proteome</keyword>
<dbReference type="Proteomes" id="UP000291144">
    <property type="component" value="Unassembled WGS sequence"/>
</dbReference>
<dbReference type="EMBL" id="SJKB01000001">
    <property type="protein sequence ID" value="TCC65683.1"/>
    <property type="molecule type" value="Genomic_DNA"/>
</dbReference>
<dbReference type="RefSeq" id="WP_131350281.1">
    <property type="nucleotide sequence ID" value="NZ_SJKB01000001.1"/>
</dbReference>